<evidence type="ECO:0000313" key="3">
    <source>
        <dbReference type="EMBL" id="QEV16570.1"/>
    </source>
</evidence>
<dbReference type="RefSeq" id="WP_055528766.1">
    <property type="nucleotide sequence ID" value="NZ_CP023695.1"/>
</dbReference>
<dbReference type="PANTHER" id="PTHR43681">
    <property type="entry name" value="TRANSMEMBRANE GTPASE FZO"/>
    <property type="match status" value="1"/>
</dbReference>
<dbReference type="Gene3D" id="3.40.50.300">
    <property type="entry name" value="P-loop containing nucleotide triphosphate hydrolases"/>
    <property type="match status" value="1"/>
</dbReference>
<feature type="region of interest" description="Disordered" evidence="1">
    <location>
        <begin position="443"/>
        <end position="467"/>
    </location>
</feature>
<dbReference type="InterPro" id="IPR051943">
    <property type="entry name" value="TRAFAC_Dynamin-like_GTPase"/>
</dbReference>
<organism evidence="3 4">
    <name type="scientific">Streptomyces alboniger</name>
    <dbReference type="NCBI Taxonomy" id="132473"/>
    <lineage>
        <taxon>Bacteria</taxon>
        <taxon>Bacillati</taxon>
        <taxon>Actinomycetota</taxon>
        <taxon>Actinomycetes</taxon>
        <taxon>Kitasatosporales</taxon>
        <taxon>Streptomycetaceae</taxon>
        <taxon>Streptomyces</taxon>
        <taxon>Streptomyces aurantiacus group</taxon>
    </lineage>
</organism>
<dbReference type="PANTHER" id="PTHR43681:SF1">
    <property type="entry name" value="SARCALUMENIN"/>
    <property type="match status" value="1"/>
</dbReference>
<dbReference type="AlphaFoldDB" id="A0A5J6HDA3"/>
<feature type="domain" description="Dynamin N-terminal" evidence="2">
    <location>
        <begin position="48"/>
        <end position="222"/>
    </location>
</feature>
<reference evidence="3 4" key="1">
    <citation type="submission" date="2017-09" db="EMBL/GenBank/DDBJ databases">
        <authorList>
            <person name="Lee N."/>
            <person name="Cho B.-K."/>
        </authorList>
    </citation>
    <scope>NUCLEOTIDE SEQUENCE [LARGE SCALE GENOMIC DNA]</scope>
    <source>
        <strain evidence="3 4">ATCC 12461</strain>
    </source>
</reference>
<protein>
    <recommendedName>
        <fullName evidence="2">Dynamin N-terminal domain-containing protein</fullName>
    </recommendedName>
</protein>
<dbReference type="InterPro" id="IPR027417">
    <property type="entry name" value="P-loop_NTPase"/>
</dbReference>
<dbReference type="Proteomes" id="UP000326553">
    <property type="component" value="Chromosome"/>
</dbReference>
<dbReference type="InterPro" id="IPR045063">
    <property type="entry name" value="Dynamin_N"/>
</dbReference>
<evidence type="ECO:0000313" key="4">
    <source>
        <dbReference type="Proteomes" id="UP000326553"/>
    </source>
</evidence>
<dbReference type="KEGG" id="salw:CP975_02765"/>
<keyword evidence="4" id="KW-1185">Reference proteome</keyword>
<evidence type="ECO:0000256" key="1">
    <source>
        <dbReference type="SAM" id="MobiDB-lite"/>
    </source>
</evidence>
<evidence type="ECO:0000259" key="2">
    <source>
        <dbReference type="Pfam" id="PF00350"/>
    </source>
</evidence>
<sequence>MVNYDEREREILALFPAVVGAALGAGAQASVERLHEAERGLYEKQMALVVMGEFSRGKSSLINALLEEPGLLPVDSYLSTRAVTTLRWGAEEVITVSLAAHGERRAEERRISREELRSHLCESAVADGYGAPDADRVSAVSIELPNPRLESGVLLVDTPGVGGVYRSHSTATLGVLPIADAVLYVTDALQPLLASELAFINVVARAVGAATHAERLLFVVTKCDQSPDVEAAVLDLRTRLRAVPGLAPERLAIVPVSSHLRLAHLTEHDPEDFELSNFGPLEEKLWPTLARSGARLLQEAALAELDRVTTSLLAPVEAVLSVMNTEDRSVNERLAAAADAEEKRAAALADGSAVWPDRLAEEMTAVTVELKQRVDTDLAEMWRTLRYAYRGRQELLDDPQLLLDRVAQGLALLTAELSQLVRKRAAEVHKAFEVQTRVQLRDTAPGGLATPPLPTASAAVQSRRPDPSSPLLTELLIALDTATEGARRGAEAGGRLGEVAWEVALRRALPAEQVERGVTRVLKAGEGPYESPAALVGRMVGGVVGATLSFTRQLRWLRELAHSERVHALDQVFESWEPEQKAFLQTALAEVVEAHTRQVTEDLRHRVEERRTECAASARAIAAARAAVGQDRAVERAAAEQRCTVLLTLQERIHQLAEDLRTQGAS</sequence>
<dbReference type="EMBL" id="CP023695">
    <property type="protein sequence ID" value="QEV16570.1"/>
    <property type="molecule type" value="Genomic_DNA"/>
</dbReference>
<gene>
    <name evidence="3" type="ORF">CP975_02765</name>
</gene>
<name>A0A5J6HDA3_STRAD</name>
<dbReference type="OrthoDB" id="4746525at2"/>
<dbReference type="Pfam" id="PF00350">
    <property type="entry name" value="Dynamin_N"/>
    <property type="match status" value="1"/>
</dbReference>
<accession>A0A5J6HDA3</accession>
<proteinExistence type="predicted"/>
<dbReference type="SUPFAM" id="SSF52540">
    <property type="entry name" value="P-loop containing nucleoside triphosphate hydrolases"/>
    <property type="match status" value="1"/>
</dbReference>